<dbReference type="Proteomes" id="UP000027442">
    <property type="component" value="Unassembled WGS sequence"/>
</dbReference>
<evidence type="ECO:0000313" key="1">
    <source>
        <dbReference type="EMBL" id="KDR51732.1"/>
    </source>
</evidence>
<dbReference type="PATRIC" id="fig|1122985.7.peg.2326"/>
<accession>A0A069QGE7</accession>
<evidence type="ECO:0000313" key="2">
    <source>
        <dbReference type="Proteomes" id="UP000027442"/>
    </source>
</evidence>
<dbReference type="EMBL" id="JNGW01000096">
    <property type="protein sequence ID" value="KDR51732.1"/>
    <property type="molecule type" value="Genomic_DNA"/>
</dbReference>
<keyword evidence="2" id="KW-1185">Reference proteome</keyword>
<proteinExistence type="predicted"/>
<name>A0A069QGE7_HOYLO</name>
<organism evidence="1 2">
    <name type="scientific">Hoylesella loescheii DSM 19665 = JCM 12249 = ATCC 15930</name>
    <dbReference type="NCBI Taxonomy" id="1122985"/>
    <lineage>
        <taxon>Bacteria</taxon>
        <taxon>Pseudomonadati</taxon>
        <taxon>Bacteroidota</taxon>
        <taxon>Bacteroidia</taxon>
        <taxon>Bacteroidales</taxon>
        <taxon>Prevotellaceae</taxon>
        <taxon>Hoylesella</taxon>
    </lineage>
</organism>
<comment type="caution">
    <text evidence="1">The sequence shown here is derived from an EMBL/GenBank/DDBJ whole genome shotgun (WGS) entry which is preliminary data.</text>
</comment>
<reference evidence="1 2" key="1">
    <citation type="submission" date="2013-08" db="EMBL/GenBank/DDBJ databases">
        <authorList>
            <person name="Weinstock G."/>
            <person name="Sodergren E."/>
            <person name="Wylie T."/>
            <person name="Fulton L."/>
            <person name="Fulton R."/>
            <person name="Fronick C."/>
            <person name="O'Laughlin M."/>
            <person name="Godfrey J."/>
            <person name="Miner T."/>
            <person name="Herter B."/>
            <person name="Appelbaum E."/>
            <person name="Cordes M."/>
            <person name="Lek S."/>
            <person name="Wollam A."/>
            <person name="Pepin K.H."/>
            <person name="Palsikar V.B."/>
            <person name="Mitreva M."/>
            <person name="Wilson R.K."/>
        </authorList>
    </citation>
    <scope>NUCLEOTIDE SEQUENCE [LARGE SCALE GENOMIC DNA]</scope>
    <source>
        <strain evidence="1 2">ATCC 15930</strain>
    </source>
</reference>
<dbReference type="HOGENOM" id="CLU_2094617_0_0_10"/>
<sequence>MYNKKSKIKDAPQRIYLTTGLSEVEALNANFNDLKDVTWCEHRISDGDIEYRRMGVRTAKPIDWQQVRINAAISIASRANLKLEGLINNYKNSVAKISIELADALVEELMKRGSVK</sequence>
<dbReference type="AlphaFoldDB" id="A0A069QGE7"/>
<dbReference type="RefSeq" id="WP_018967390.1">
    <property type="nucleotide sequence ID" value="NZ_KB899214.1"/>
</dbReference>
<protein>
    <submittedName>
        <fullName evidence="1">Uncharacterized protein</fullName>
    </submittedName>
</protein>
<gene>
    <name evidence="1" type="ORF">HMPREF1991_02245</name>
</gene>